<dbReference type="InterPro" id="IPR003661">
    <property type="entry name" value="HisK_dim/P_dom"/>
</dbReference>
<comment type="catalytic activity">
    <reaction evidence="1">
        <text>ATP + protein L-histidine = ADP + protein N-phospho-L-histidine.</text>
        <dbReference type="EC" id="2.7.13.3"/>
    </reaction>
</comment>
<dbReference type="InterPro" id="IPR011123">
    <property type="entry name" value="Y_Y_Y"/>
</dbReference>
<proteinExistence type="predicted"/>
<evidence type="ECO:0000256" key="1">
    <source>
        <dbReference type="ARBA" id="ARBA00000085"/>
    </source>
</evidence>
<evidence type="ECO:0000256" key="8">
    <source>
        <dbReference type="SAM" id="SignalP"/>
    </source>
</evidence>
<feature type="domain" description="Histidine kinase" evidence="10">
    <location>
        <begin position="831"/>
        <end position="1047"/>
    </location>
</feature>
<dbReference type="PROSITE" id="PS50109">
    <property type="entry name" value="HIS_KIN"/>
    <property type="match status" value="1"/>
</dbReference>
<dbReference type="SUPFAM" id="SSF52172">
    <property type="entry name" value="CheY-like"/>
    <property type="match status" value="1"/>
</dbReference>
<keyword evidence="3 6" id="KW-0597">Phosphoprotein</keyword>
<dbReference type="SUPFAM" id="SSF55874">
    <property type="entry name" value="ATPase domain of HSP90 chaperone/DNA topoisomerase II/histidine kinase"/>
    <property type="match status" value="1"/>
</dbReference>
<dbReference type="GO" id="GO:0043565">
    <property type="term" value="F:sequence-specific DNA binding"/>
    <property type="evidence" value="ECO:0007669"/>
    <property type="project" value="InterPro"/>
</dbReference>
<keyword evidence="12" id="KW-0418">Kinase</keyword>
<dbReference type="GO" id="GO:0000155">
    <property type="term" value="F:phosphorelay sensor kinase activity"/>
    <property type="evidence" value="ECO:0007669"/>
    <property type="project" value="InterPro"/>
</dbReference>
<keyword evidence="4" id="KW-0805">Transcription regulation</keyword>
<dbReference type="InterPro" id="IPR011110">
    <property type="entry name" value="Reg_prop"/>
</dbReference>
<dbReference type="Pfam" id="PF07495">
    <property type="entry name" value="Y_Y_Y"/>
    <property type="match status" value="1"/>
</dbReference>
<dbReference type="Pfam" id="PF12833">
    <property type="entry name" value="HTH_18"/>
    <property type="match status" value="1"/>
</dbReference>
<dbReference type="Pfam" id="PF07494">
    <property type="entry name" value="Reg_prop"/>
    <property type="match status" value="2"/>
</dbReference>
<dbReference type="SMART" id="SM00342">
    <property type="entry name" value="HTH_ARAC"/>
    <property type="match status" value="1"/>
</dbReference>
<dbReference type="Gene3D" id="3.40.50.2300">
    <property type="match status" value="1"/>
</dbReference>
<keyword evidence="7" id="KW-0472">Membrane</keyword>
<dbReference type="InterPro" id="IPR018060">
    <property type="entry name" value="HTH_AraC"/>
</dbReference>
<dbReference type="InterPro" id="IPR011006">
    <property type="entry name" value="CheY-like_superfamily"/>
</dbReference>
<dbReference type="EMBL" id="BHWB01000001">
    <property type="protein sequence ID" value="GCB33199.1"/>
    <property type="molecule type" value="Genomic_DNA"/>
</dbReference>
<dbReference type="Gene3D" id="1.10.10.60">
    <property type="entry name" value="Homeodomain-like"/>
    <property type="match status" value="1"/>
</dbReference>
<evidence type="ECO:0000256" key="3">
    <source>
        <dbReference type="ARBA" id="ARBA00022553"/>
    </source>
</evidence>
<dbReference type="PROSITE" id="PS50110">
    <property type="entry name" value="RESPONSE_REGULATORY"/>
    <property type="match status" value="1"/>
</dbReference>
<dbReference type="InterPro" id="IPR003594">
    <property type="entry name" value="HATPase_dom"/>
</dbReference>
<evidence type="ECO:0000259" key="9">
    <source>
        <dbReference type="PROSITE" id="PS01124"/>
    </source>
</evidence>
<dbReference type="PROSITE" id="PS01124">
    <property type="entry name" value="HTH_ARAC_FAMILY_2"/>
    <property type="match status" value="1"/>
</dbReference>
<dbReference type="SMART" id="SM00388">
    <property type="entry name" value="HisKA"/>
    <property type="match status" value="1"/>
</dbReference>
<dbReference type="SUPFAM" id="SSF46689">
    <property type="entry name" value="Homeodomain-like"/>
    <property type="match status" value="1"/>
</dbReference>
<feature type="domain" description="Response regulatory" evidence="11">
    <location>
        <begin position="1087"/>
        <end position="1202"/>
    </location>
</feature>
<feature type="modified residue" description="4-aspartylphosphate" evidence="6">
    <location>
        <position position="1135"/>
    </location>
</feature>
<name>A0A401LNY8_9BACE</name>
<keyword evidence="12" id="KW-0808">Transferase</keyword>
<feature type="chain" id="PRO_5019550353" description="histidine kinase" evidence="8">
    <location>
        <begin position="24"/>
        <end position="1337"/>
    </location>
</feature>
<dbReference type="SMART" id="SM00448">
    <property type="entry name" value="REC"/>
    <property type="match status" value="1"/>
</dbReference>
<dbReference type="Pfam" id="PF00072">
    <property type="entry name" value="Response_reg"/>
    <property type="match status" value="1"/>
</dbReference>
<evidence type="ECO:0000259" key="11">
    <source>
        <dbReference type="PROSITE" id="PS50110"/>
    </source>
</evidence>
<organism evidence="12 13">
    <name type="scientific">Bacteroides faecalis</name>
    <dbReference type="NCBI Taxonomy" id="2447885"/>
    <lineage>
        <taxon>Bacteria</taxon>
        <taxon>Pseudomonadati</taxon>
        <taxon>Bacteroidota</taxon>
        <taxon>Bacteroidia</taxon>
        <taxon>Bacteroidales</taxon>
        <taxon>Bacteroidaceae</taxon>
        <taxon>Bacteroides</taxon>
    </lineage>
</organism>
<dbReference type="InterPro" id="IPR015943">
    <property type="entry name" value="WD40/YVTN_repeat-like_dom_sf"/>
</dbReference>
<dbReference type="RefSeq" id="WP_125039609.1">
    <property type="nucleotide sequence ID" value="NZ_BHWB01000001.1"/>
</dbReference>
<dbReference type="Gene3D" id="1.10.287.130">
    <property type="match status" value="1"/>
</dbReference>
<accession>A0A401LNY8</accession>
<dbReference type="Pfam" id="PF02518">
    <property type="entry name" value="HATPase_c"/>
    <property type="match status" value="1"/>
</dbReference>
<dbReference type="SUPFAM" id="SSF63829">
    <property type="entry name" value="Calcium-dependent phosphotriesterase"/>
    <property type="match status" value="1"/>
</dbReference>
<evidence type="ECO:0000313" key="13">
    <source>
        <dbReference type="Proteomes" id="UP000288079"/>
    </source>
</evidence>
<dbReference type="SUPFAM" id="SSF47384">
    <property type="entry name" value="Homodimeric domain of signal transducing histidine kinase"/>
    <property type="match status" value="1"/>
</dbReference>
<keyword evidence="8" id="KW-0732">Signal</keyword>
<dbReference type="InterPro" id="IPR009057">
    <property type="entry name" value="Homeodomain-like_sf"/>
</dbReference>
<dbReference type="InterPro" id="IPR036890">
    <property type="entry name" value="HATPase_C_sf"/>
</dbReference>
<dbReference type="Gene3D" id="3.30.565.10">
    <property type="entry name" value="Histidine kinase-like ATPase, C-terminal domain"/>
    <property type="match status" value="1"/>
</dbReference>
<keyword evidence="5" id="KW-0804">Transcription</keyword>
<dbReference type="Proteomes" id="UP000288079">
    <property type="component" value="Unassembled WGS sequence"/>
</dbReference>
<dbReference type="EC" id="2.7.13.3" evidence="2"/>
<dbReference type="InterPro" id="IPR013783">
    <property type="entry name" value="Ig-like_fold"/>
</dbReference>
<evidence type="ECO:0000256" key="4">
    <source>
        <dbReference type="ARBA" id="ARBA00023015"/>
    </source>
</evidence>
<keyword evidence="7" id="KW-0812">Transmembrane</keyword>
<dbReference type="PANTHER" id="PTHR43547">
    <property type="entry name" value="TWO-COMPONENT HISTIDINE KINASE"/>
    <property type="match status" value="1"/>
</dbReference>
<dbReference type="InterPro" id="IPR001789">
    <property type="entry name" value="Sig_transdc_resp-reg_receiver"/>
</dbReference>
<evidence type="ECO:0000256" key="6">
    <source>
        <dbReference type="PROSITE-ProRule" id="PRU00169"/>
    </source>
</evidence>
<gene>
    <name evidence="12" type="ORF">KGMB02408_01440</name>
</gene>
<evidence type="ECO:0000256" key="7">
    <source>
        <dbReference type="SAM" id="Phobius"/>
    </source>
</evidence>
<keyword evidence="13" id="KW-1185">Reference proteome</keyword>
<dbReference type="SMART" id="SM00387">
    <property type="entry name" value="HATPase_c"/>
    <property type="match status" value="1"/>
</dbReference>
<dbReference type="InterPro" id="IPR036097">
    <property type="entry name" value="HisK_dim/P_sf"/>
</dbReference>
<dbReference type="InterPro" id="IPR005467">
    <property type="entry name" value="His_kinase_dom"/>
</dbReference>
<dbReference type="Gene3D" id="2.60.40.10">
    <property type="entry name" value="Immunoglobulins"/>
    <property type="match status" value="1"/>
</dbReference>
<dbReference type="Gene3D" id="2.130.10.10">
    <property type="entry name" value="YVTN repeat-like/Quinoprotein amine dehydrogenase"/>
    <property type="match status" value="3"/>
</dbReference>
<evidence type="ECO:0000313" key="12">
    <source>
        <dbReference type="EMBL" id="GCB33199.1"/>
    </source>
</evidence>
<evidence type="ECO:0000256" key="5">
    <source>
        <dbReference type="ARBA" id="ARBA00023163"/>
    </source>
</evidence>
<evidence type="ECO:0000259" key="10">
    <source>
        <dbReference type="PROSITE" id="PS50109"/>
    </source>
</evidence>
<reference evidence="12 13" key="1">
    <citation type="submission" date="2018-10" db="EMBL/GenBank/DDBJ databases">
        <title>Draft Genome Sequence of Bacteroides sp. KCTC 15687.</title>
        <authorList>
            <person name="Yu S.Y."/>
            <person name="Kim J.S."/>
            <person name="Oh B.S."/>
            <person name="Park S.H."/>
            <person name="Kang S.W."/>
            <person name="Park J.E."/>
            <person name="Choi S.H."/>
            <person name="Han K.I."/>
            <person name="Lee K.C."/>
            <person name="Eom M.K."/>
            <person name="Suh M.K."/>
            <person name="Lee D.H."/>
            <person name="Yoon H."/>
            <person name="Kim B."/>
            <person name="Yang S.J."/>
            <person name="Lee J.S."/>
            <person name="Lee J.H."/>
        </authorList>
    </citation>
    <scope>NUCLEOTIDE SEQUENCE [LARGE SCALE GENOMIC DNA]</scope>
    <source>
        <strain evidence="12 13">KCTC 15687</strain>
    </source>
</reference>
<feature type="domain" description="HTH araC/xylS-type" evidence="9">
    <location>
        <begin position="1236"/>
        <end position="1335"/>
    </location>
</feature>
<comment type="caution">
    <text evidence="12">The sequence shown here is derived from an EMBL/GenBank/DDBJ whole genome shotgun (WGS) entry which is preliminary data.</text>
</comment>
<feature type="transmembrane region" description="Helical" evidence="7">
    <location>
        <begin position="780"/>
        <end position="799"/>
    </location>
</feature>
<dbReference type="OrthoDB" id="717811at2"/>
<evidence type="ECO:0000256" key="2">
    <source>
        <dbReference type="ARBA" id="ARBA00012438"/>
    </source>
</evidence>
<protein>
    <recommendedName>
        <fullName evidence="2">histidine kinase</fullName>
        <ecNumber evidence="2">2.7.13.3</ecNumber>
    </recommendedName>
</protein>
<dbReference type="PANTHER" id="PTHR43547:SF2">
    <property type="entry name" value="HYBRID SIGNAL TRANSDUCTION HISTIDINE KINASE C"/>
    <property type="match status" value="1"/>
</dbReference>
<dbReference type="GO" id="GO:0003700">
    <property type="term" value="F:DNA-binding transcription factor activity"/>
    <property type="evidence" value="ECO:0007669"/>
    <property type="project" value="InterPro"/>
</dbReference>
<keyword evidence="7" id="KW-1133">Transmembrane helix</keyword>
<sequence length="1337" mass="154879">MKAFICKFTLLICLLCHTTVGSAYNLRQINNKDGLSNSAILSLGQDINHLMLFGTCDGLNIFDGKDIQIIRASSSEQTIVGNIIERIYVTQPGTYWIRTNSGLNKLNYQKGKVLLFPEFAGENFIFTNQQNNLFVYDKIGYLHIFNEQTEQFQSVLFRQSNPIPYQDILSIKFDSKNRLWIYAKQGYYYCFSLHNENTTTPYITLLEKQQLKMNITRSFSDGDDECVIDQDQNLYVISNEHSQTKFIRNVSDLTHFKGAISSIVQYKQDLFIGFRTGGAVKLTYTPDQEEAYTVTDLNIRCGVLCIMRDKLQNIIWMGTDGQGVYRYTEEEYTLSSYLFSEISPEIQKSVRAIFKDEYGNLWIGTRGDGVTLLPAFPNLEEEPIHFVSNNSPLNENSVYTFAPSRRNILWIGNDGGINYYSYEDKQIRQLDNLSQTRINLIHSIHEANDTTLWAATGGKGIFKIILDPTKKHPTVKDIKIYRNKGTEFMYNYFFSSFHHQNSLLFGNRGYGVFSFSTEQDSLSNIYFNENPMEQAANDIFGIWQDRGNNLWLGTSVGLVECTKDKEIRTFKELNEFINSTIHGILADDDGNLWLSTNRGIIRYNPKNKTYQRYGQEEGVKVIEYCDAASFIDPKNQTLYFGGTNGFITIHKEKSKSQDFMFPIVISSLNVLGEKVMLSDFLSEEKEGRKLSLNYRQYSFTLKFSVADYIYNSSTLLYYRFKETDQNWTKIANNTLNFNNIHPGKYTLEIKYINQALNKESEIYPIFIHITPPWYASTPAYIVYGLLVLISIYLMIYAILRRNRLKKERELKELEQVHQKEIYESKLDFFTNVAYEFSTPLTLIFGPCNRIINQCPDKNSVKYAKVIQRNAEILNDLTQEIVTFRSIESKERKPHIEQLPIGKIVSKDLITFIDQAYSNQITFEKEIDSALTWNSDRFFLRTIIINLLSNAFQHTDKEGRISVQIDIQEEHLSIVISYIGEITEEEVQTLTAKHHILQNIKDTNDVKTLRNELGLAMSHNMVELLQGELQVNTTGPNVCFIVKLPQLTPDTLQIKFSDIDPIHSAHLKMNSELDLKETELEFNIVRQTLFLIEPNTELLWSLIDTFHEDFNIIPIRDYTQTLEELKAFQPDLIIYDITGNIAEGIEFTEQVKNNKEYTHIPIILLSSERNAEEQIKGINAGAEMYIFKPFYSDYLKISVNKILNRKETLKTYFSSPKSAYDLSNAKLVHKEDKKFIEEILNIINTNLDNKELSAAFIANELHISLRHLYRKLSEIEVQSINNLIKDCRLQMAKKLLINTKYSIDEIAYKSGFTARSTFFRSFTEKFHITPKEFRKQQQ</sequence>
<feature type="signal peptide" evidence="8">
    <location>
        <begin position="1"/>
        <end position="23"/>
    </location>
</feature>
<dbReference type="SUPFAM" id="SSF101898">
    <property type="entry name" value="NHL repeat"/>
    <property type="match status" value="1"/>
</dbReference>